<dbReference type="Gene3D" id="1.10.10.10">
    <property type="entry name" value="Winged helix-like DNA-binding domain superfamily/Winged helix DNA-binding domain"/>
    <property type="match status" value="1"/>
</dbReference>
<keyword evidence="5" id="KW-1185">Reference proteome</keyword>
<organism evidence="4 5">
    <name type="scientific">Rahnella laticis</name>
    <dbReference type="NCBI Taxonomy" id="2787622"/>
    <lineage>
        <taxon>Bacteria</taxon>
        <taxon>Pseudomonadati</taxon>
        <taxon>Pseudomonadota</taxon>
        <taxon>Gammaproteobacteria</taxon>
        <taxon>Enterobacterales</taxon>
        <taxon>Yersiniaceae</taxon>
        <taxon>Rahnella</taxon>
    </lineage>
</organism>
<accession>A0ABS0E1Q1</accession>
<evidence type="ECO:0000313" key="4">
    <source>
        <dbReference type="EMBL" id="MBF7979018.1"/>
    </source>
</evidence>
<feature type="DNA-binding region" description="OmpR/PhoB-type" evidence="2">
    <location>
        <begin position="1"/>
        <end position="102"/>
    </location>
</feature>
<evidence type="ECO:0000256" key="1">
    <source>
        <dbReference type="ARBA" id="ARBA00023125"/>
    </source>
</evidence>
<dbReference type="Proteomes" id="UP000636811">
    <property type="component" value="Unassembled WGS sequence"/>
</dbReference>
<dbReference type="PROSITE" id="PS51755">
    <property type="entry name" value="OMPR_PHOB"/>
    <property type="match status" value="1"/>
</dbReference>
<evidence type="ECO:0000256" key="2">
    <source>
        <dbReference type="PROSITE-ProRule" id="PRU01091"/>
    </source>
</evidence>
<dbReference type="EMBL" id="JADOBI010000002">
    <property type="protein sequence ID" value="MBF7979018.1"/>
    <property type="molecule type" value="Genomic_DNA"/>
</dbReference>
<dbReference type="CDD" id="cd00383">
    <property type="entry name" value="trans_reg_C"/>
    <property type="match status" value="1"/>
</dbReference>
<sequence>MKYLIDNKIEFNSDDGSLFYPASKDIIKLTLPASRLLEEFLLSDGRDLTRDYLLETVWDRHGLQASGNNLNQYVSILRRNLAMLDCHELIVTLPKVGFRLNTRISVMPVAETTQQETAPVPRTPLPLSQPLVPETPVVTAAPKKKTLPAILGALTVLCAAALGLWEYQDDHDEKTVVTHKESGCEVIFLKDISERRQKDAMQEVANIMKKNGLQCLKDNVIIYNREVTVSNLDTRRTLLSLCVLGKNREIISCDNFYHYKWIKP</sequence>
<evidence type="ECO:0000259" key="3">
    <source>
        <dbReference type="PROSITE" id="PS51755"/>
    </source>
</evidence>
<dbReference type="InterPro" id="IPR001867">
    <property type="entry name" value="OmpR/PhoB-type_DNA-bd"/>
</dbReference>
<dbReference type="SMART" id="SM00862">
    <property type="entry name" value="Trans_reg_C"/>
    <property type="match status" value="1"/>
</dbReference>
<reference evidence="4 5" key="1">
    <citation type="submission" date="2020-11" db="EMBL/GenBank/DDBJ databases">
        <title>Taxonomic investigation of Rahnella strains.</title>
        <authorList>
            <person name="Lee S.D."/>
        </authorList>
    </citation>
    <scope>NUCLEOTIDE SEQUENCE [LARGE SCALE GENOMIC DNA]</scope>
    <source>
        <strain evidence="4 5">SAP-17</strain>
    </source>
</reference>
<dbReference type="RefSeq" id="WP_195813488.1">
    <property type="nucleotide sequence ID" value="NZ_JADOBI010000002.1"/>
</dbReference>
<dbReference type="SUPFAM" id="SSF46894">
    <property type="entry name" value="C-terminal effector domain of the bipartite response regulators"/>
    <property type="match status" value="1"/>
</dbReference>
<comment type="caution">
    <text evidence="4">The sequence shown here is derived from an EMBL/GenBank/DDBJ whole genome shotgun (WGS) entry which is preliminary data.</text>
</comment>
<gene>
    <name evidence="4" type="ORF">IV433_06285</name>
</gene>
<protein>
    <submittedName>
        <fullName evidence="4">Winged helix-turn-helix domain-containing protein</fullName>
    </submittedName>
</protein>
<proteinExistence type="predicted"/>
<dbReference type="InterPro" id="IPR036388">
    <property type="entry name" value="WH-like_DNA-bd_sf"/>
</dbReference>
<dbReference type="InterPro" id="IPR016032">
    <property type="entry name" value="Sig_transdc_resp-reg_C-effctor"/>
</dbReference>
<keyword evidence="1 2" id="KW-0238">DNA-binding</keyword>
<evidence type="ECO:0000313" key="5">
    <source>
        <dbReference type="Proteomes" id="UP000636811"/>
    </source>
</evidence>
<name>A0ABS0E1Q1_9GAMM</name>
<dbReference type="Pfam" id="PF00486">
    <property type="entry name" value="Trans_reg_C"/>
    <property type="match status" value="1"/>
</dbReference>
<feature type="domain" description="OmpR/PhoB-type" evidence="3">
    <location>
        <begin position="1"/>
        <end position="102"/>
    </location>
</feature>